<protein>
    <submittedName>
        <fullName evidence="1">Uncharacterized protein</fullName>
    </submittedName>
</protein>
<evidence type="ECO:0000313" key="1">
    <source>
        <dbReference type="EMBL" id="GAA4411336.1"/>
    </source>
</evidence>
<reference evidence="2" key="1">
    <citation type="journal article" date="2019" name="Int. J. Syst. Evol. Microbiol.">
        <title>The Global Catalogue of Microorganisms (GCM) 10K type strain sequencing project: providing services to taxonomists for standard genome sequencing and annotation.</title>
        <authorList>
            <consortium name="The Broad Institute Genomics Platform"/>
            <consortium name="The Broad Institute Genome Sequencing Center for Infectious Disease"/>
            <person name="Wu L."/>
            <person name="Ma J."/>
        </authorList>
    </citation>
    <scope>NUCLEOTIDE SEQUENCE [LARGE SCALE GENOMIC DNA]</scope>
    <source>
        <strain evidence="2">JCM 17809</strain>
    </source>
</reference>
<dbReference type="Proteomes" id="UP001500945">
    <property type="component" value="Unassembled WGS sequence"/>
</dbReference>
<sequence length="115" mass="12162">MRETREFSWSGKDPKPRVIAAALDGPSESLDDVDLRTLAQELGRLRSYLESKAVSDPEMARAGEAIGQAEETALRGDGPRTVGRLKRAGTAGVKAARDIGVEVAAAAISRSMGLP</sequence>
<evidence type="ECO:0000313" key="2">
    <source>
        <dbReference type="Proteomes" id="UP001500945"/>
    </source>
</evidence>
<gene>
    <name evidence="1" type="ORF">GCM10023168_32080</name>
</gene>
<dbReference type="EMBL" id="BAABGM010000022">
    <property type="protein sequence ID" value="GAA4411336.1"/>
    <property type="molecule type" value="Genomic_DNA"/>
</dbReference>
<accession>A0ABP8KN09</accession>
<organism evidence="1 2">
    <name type="scientific">Fodinibacter luteus</name>
    <dbReference type="NCBI Taxonomy" id="552064"/>
    <lineage>
        <taxon>Bacteria</taxon>
        <taxon>Bacillati</taxon>
        <taxon>Actinomycetota</taxon>
        <taxon>Actinomycetes</taxon>
        <taxon>Micrococcales</taxon>
        <taxon>Intrasporangiaceae</taxon>
        <taxon>Fodinibacter (ex Wang et al. 2009)</taxon>
    </lineage>
</organism>
<proteinExistence type="predicted"/>
<comment type="caution">
    <text evidence="1">The sequence shown here is derived from an EMBL/GenBank/DDBJ whole genome shotgun (WGS) entry which is preliminary data.</text>
</comment>
<keyword evidence="2" id="KW-1185">Reference proteome</keyword>
<name>A0ABP8KN09_9MICO</name>